<protein>
    <submittedName>
        <fullName evidence="2">Uncharacterized protein</fullName>
    </submittedName>
</protein>
<evidence type="ECO:0000313" key="2">
    <source>
        <dbReference type="EMBL" id="KAK1600284.1"/>
    </source>
</evidence>
<dbReference type="AlphaFoldDB" id="A0AAD8QFP2"/>
<evidence type="ECO:0000313" key="3">
    <source>
        <dbReference type="Proteomes" id="UP001230504"/>
    </source>
</evidence>
<reference evidence="2" key="1">
    <citation type="submission" date="2021-06" db="EMBL/GenBank/DDBJ databases">
        <title>Comparative genomics, transcriptomics and evolutionary studies reveal genomic signatures of adaptation to plant cell wall in hemibiotrophic fungi.</title>
        <authorList>
            <consortium name="DOE Joint Genome Institute"/>
            <person name="Baroncelli R."/>
            <person name="Diaz J.F."/>
            <person name="Benocci T."/>
            <person name="Peng M."/>
            <person name="Battaglia E."/>
            <person name="Haridas S."/>
            <person name="Andreopoulos W."/>
            <person name="Labutti K."/>
            <person name="Pangilinan J."/>
            <person name="Floch G.L."/>
            <person name="Makela M.R."/>
            <person name="Henrissat B."/>
            <person name="Grigoriev I.V."/>
            <person name="Crouch J.A."/>
            <person name="De Vries R.P."/>
            <person name="Sukno S.A."/>
            <person name="Thon M.R."/>
        </authorList>
    </citation>
    <scope>NUCLEOTIDE SEQUENCE</scope>
    <source>
        <strain evidence="2">CBS 125086</strain>
    </source>
</reference>
<gene>
    <name evidence="2" type="ORF">LY79DRAFT_13239</name>
</gene>
<dbReference type="EMBL" id="JAHLJV010000001">
    <property type="protein sequence ID" value="KAK1600284.1"/>
    <property type="molecule type" value="Genomic_DNA"/>
</dbReference>
<feature type="region of interest" description="Disordered" evidence="1">
    <location>
        <begin position="1"/>
        <end position="28"/>
    </location>
</feature>
<name>A0AAD8QFP2_9PEZI</name>
<comment type="caution">
    <text evidence="2">The sequence shown here is derived from an EMBL/GenBank/DDBJ whole genome shotgun (WGS) entry which is preliminary data.</text>
</comment>
<feature type="compositionally biased region" description="Polar residues" evidence="1">
    <location>
        <begin position="8"/>
        <end position="26"/>
    </location>
</feature>
<dbReference type="RefSeq" id="XP_060420780.1">
    <property type="nucleotide sequence ID" value="XM_060550875.1"/>
</dbReference>
<organism evidence="2 3">
    <name type="scientific">Colletotrichum navitas</name>
    <dbReference type="NCBI Taxonomy" id="681940"/>
    <lineage>
        <taxon>Eukaryota</taxon>
        <taxon>Fungi</taxon>
        <taxon>Dikarya</taxon>
        <taxon>Ascomycota</taxon>
        <taxon>Pezizomycotina</taxon>
        <taxon>Sordariomycetes</taxon>
        <taxon>Hypocreomycetidae</taxon>
        <taxon>Glomerellales</taxon>
        <taxon>Glomerellaceae</taxon>
        <taxon>Colletotrichum</taxon>
        <taxon>Colletotrichum graminicola species complex</taxon>
    </lineage>
</organism>
<evidence type="ECO:0000256" key="1">
    <source>
        <dbReference type="SAM" id="MobiDB-lite"/>
    </source>
</evidence>
<accession>A0AAD8QFP2</accession>
<dbReference type="Proteomes" id="UP001230504">
    <property type="component" value="Unassembled WGS sequence"/>
</dbReference>
<dbReference type="GeneID" id="85435115"/>
<proteinExistence type="predicted"/>
<keyword evidence="3" id="KW-1185">Reference proteome</keyword>
<sequence length="76" mass="8728">MTVFDPLSRTQTHPETSRPTTSNTGYSKIRRGFSALHDSMILYAREKSGRAKSNSWSTYPLSLWEVGRRSHVRREG</sequence>